<dbReference type="InterPro" id="IPR036236">
    <property type="entry name" value="Znf_C2H2_sf"/>
</dbReference>
<dbReference type="OrthoDB" id="9439903at2759"/>
<keyword evidence="6" id="KW-0805">Transcription regulation</keyword>
<evidence type="ECO:0000313" key="12">
    <source>
        <dbReference type="EMBL" id="CAD5223199.1"/>
    </source>
</evidence>
<feature type="region of interest" description="Disordered" evidence="10">
    <location>
        <begin position="1"/>
        <end position="78"/>
    </location>
</feature>
<dbReference type="EMBL" id="CAJFCW020000005">
    <property type="protein sequence ID" value="CAG9117351.1"/>
    <property type="molecule type" value="Genomic_DNA"/>
</dbReference>
<dbReference type="InterPro" id="IPR013087">
    <property type="entry name" value="Znf_C2H2_type"/>
</dbReference>
<proteinExistence type="predicted"/>
<gene>
    <name evidence="12" type="ORF">BOKJ2_LOCUS10024</name>
</gene>
<keyword evidence="8" id="KW-0539">Nucleus</keyword>
<evidence type="ECO:0000259" key="11">
    <source>
        <dbReference type="PROSITE" id="PS50157"/>
    </source>
</evidence>
<comment type="caution">
    <text evidence="12">The sequence shown here is derived from an EMBL/GenBank/DDBJ whole genome shotgun (WGS) entry which is preliminary data.</text>
</comment>
<evidence type="ECO:0000256" key="9">
    <source>
        <dbReference type="PROSITE-ProRule" id="PRU00042"/>
    </source>
</evidence>
<dbReference type="GO" id="GO:0000981">
    <property type="term" value="F:DNA-binding transcription factor activity, RNA polymerase II-specific"/>
    <property type="evidence" value="ECO:0007669"/>
    <property type="project" value="TreeGrafter"/>
</dbReference>
<dbReference type="AlphaFoldDB" id="A0A811L655"/>
<feature type="compositionally biased region" description="Low complexity" evidence="10">
    <location>
        <begin position="35"/>
        <end position="46"/>
    </location>
</feature>
<keyword evidence="2" id="KW-0479">Metal-binding</keyword>
<feature type="compositionally biased region" description="Basic and acidic residues" evidence="10">
    <location>
        <begin position="13"/>
        <end position="24"/>
    </location>
</feature>
<evidence type="ECO:0000313" key="13">
    <source>
        <dbReference type="Proteomes" id="UP000614601"/>
    </source>
</evidence>
<evidence type="ECO:0000256" key="2">
    <source>
        <dbReference type="ARBA" id="ARBA00022723"/>
    </source>
</evidence>
<dbReference type="PANTHER" id="PTHR24394:SF48">
    <property type="entry name" value="ZINC FINGER PROTEIN 771"/>
    <property type="match status" value="1"/>
</dbReference>
<sequence>MLLKAGNTENATETDKSSTGKKDVSASTHDFSIASLTNTTSSPNTSVDSGIGSPNQSQFSIKHHAKDSATSGTPVRNTESSELFCNLEELPRGEDGKFHCPVCNKGFNRRFYLIKAHINIHSNAAPYQCRKCHRCFKDSSNRRSHERICQKPENK</sequence>
<accession>A0A811L655</accession>
<dbReference type="Proteomes" id="UP000783686">
    <property type="component" value="Unassembled WGS sequence"/>
</dbReference>
<dbReference type="SUPFAM" id="SSF57667">
    <property type="entry name" value="beta-beta-alpha zinc fingers"/>
    <property type="match status" value="1"/>
</dbReference>
<evidence type="ECO:0000256" key="3">
    <source>
        <dbReference type="ARBA" id="ARBA00022737"/>
    </source>
</evidence>
<evidence type="ECO:0000256" key="7">
    <source>
        <dbReference type="ARBA" id="ARBA00023163"/>
    </source>
</evidence>
<dbReference type="PROSITE" id="PS50157">
    <property type="entry name" value="ZINC_FINGER_C2H2_2"/>
    <property type="match status" value="2"/>
</dbReference>
<dbReference type="GO" id="GO:0003677">
    <property type="term" value="F:DNA binding"/>
    <property type="evidence" value="ECO:0007669"/>
    <property type="project" value="UniProtKB-KW"/>
</dbReference>
<evidence type="ECO:0000256" key="1">
    <source>
        <dbReference type="ARBA" id="ARBA00004123"/>
    </source>
</evidence>
<dbReference type="GO" id="GO:0008270">
    <property type="term" value="F:zinc ion binding"/>
    <property type="evidence" value="ECO:0007669"/>
    <property type="project" value="UniProtKB-KW"/>
</dbReference>
<evidence type="ECO:0000256" key="6">
    <source>
        <dbReference type="ARBA" id="ARBA00023015"/>
    </source>
</evidence>
<feature type="domain" description="C2H2-type" evidence="11">
    <location>
        <begin position="98"/>
        <end position="126"/>
    </location>
</feature>
<feature type="domain" description="C2H2-type" evidence="11">
    <location>
        <begin position="127"/>
        <end position="155"/>
    </location>
</feature>
<keyword evidence="5" id="KW-0862">Zinc</keyword>
<evidence type="ECO:0000256" key="4">
    <source>
        <dbReference type="ARBA" id="ARBA00022771"/>
    </source>
</evidence>
<evidence type="ECO:0000256" key="5">
    <source>
        <dbReference type="ARBA" id="ARBA00022833"/>
    </source>
</evidence>
<comment type="subcellular location">
    <subcellularLocation>
        <location evidence="1">Nucleus</location>
    </subcellularLocation>
</comment>
<dbReference type="Gene3D" id="3.30.160.60">
    <property type="entry name" value="Classic Zinc Finger"/>
    <property type="match status" value="1"/>
</dbReference>
<keyword evidence="13" id="KW-1185">Reference proteome</keyword>
<evidence type="ECO:0000256" key="10">
    <source>
        <dbReference type="SAM" id="MobiDB-lite"/>
    </source>
</evidence>
<dbReference type="PANTHER" id="PTHR24394">
    <property type="entry name" value="ZINC FINGER PROTEIN"/>
    <property type="match status" value="1"/>
</dbReference>
<reference evidence="12" key="1">
    <citation type="submission" date="2020-09" db="EMBL/GenBank/DDBJ databases">
        <authorList>
            <person name="Kikuchi T."/>
        </authorList>
    </citation>
    <scope>NUCLEOTIDE SEQUENCE</scope>
    <source>
        <strain evidence="12">SH1</strain>
    </source>
</reference>
<dbReference type="EMBL" id="CAJFDH010000005">
    <property type="protein sequence ID" value="CAD5223199.1"/>
    <property type="molecule type" value="Genomic_DNA"/>
</dbReference>
<name>A0A811L655_9BILA</name>
<feature type="compositionally biased region" description="Polar residues" evidence="10">
    <location>
        <begin position="68"/>
        <end position="78"/>
    </location>
</feature>
<dbReference type="GO" id="GO:0005634">
    <property type="term" value="C:nucleus"/>
    <property type="evidence" value="ECO:0007669"/>
    <property type="project" value="UniProtKB-SubCell"/>
</dbReference>
<keyword evidence="4 9" id="KW-0863">Zinc-finger</keyword>
<evidence type="ECO:0000256" key="8">
    <source>
        <dbReference type="ARBA" id="ARBA00023242"/>
    </source>
</evidence>
<organism evidence="12 13">
    <name type="scientific">Bursaphelenchus okinawaensis</name>
    <dbReference type="NCBI Taxonomy" id="465554"/>
    <lineage>
        <taxon>Eukaryota</taxon>
        <taxon>Metazoa</taxon>
        <taxon>Ecdysozoa</taxon>
        <taxon>Nematoda</taxon>
        <taxon>Chromadorea</taxon>
        <taxon>Rhabditida</taxon>
        <taxon>Tylenchina</taxon>
        <taxon>Tylenchomorpha</taxon>
        <taxon>Aphelenchoidea</taxon>
        <taxon>Aphelenchoididae</taxon>
        <taxon>Bursaphelenchus</taxon>
    </lineage>
</organism>
<keyword evidence="7" id="KW-0804">Transcription</keyword>
<dbReference type="Proteomes" id="UP000614601">
    <property type="component" value="Unassembled WGS sequence"/>
</dbReference>
<protein>
    <recommendedName>
        <fullName evidence="11">C2H2-type domain-containing protein</fullName>
    </recommendedName>
</protein>
<keyword evidence="3" id="KW-0677">Repeat</keyword>